<dbReference type="CDD" id="cd17956">
    <property type="entry name" value="DEADc_DDX51"/>
    <property type="match status" value="1"/>
</dbReference>
<name>A0A423X7L4_9PEZI</name>
<feature type="compositionally biased region" description="Basic residues" evidence="7">
    <location>
        <begin position="201"/>
        <end position="210"/>
    </location>
</feature>
<dbReference type="SMART" id="SM00487">
    <property type="entry name" value="DEXDc"/>
    <property type="match status" value="1"/>
</dbReference>
<proteinExistence type="inferred from homology"/>
<dbReference type="GO" id="GO:0003724">
    <property type="term" value="F:RNA helicase activity"/>
    <property type="evidence" value="ECO:0007669"/>
    <property type="project" value="UniProtKB-EC"/>
</dbReference>
<dbReference type="InParanoid" id="A0A423X7L4"/>
<dbReference type="PROSITE" id="PS00039">
    <property type="entry name" value="DEAD_ATP_HELICASE"/>
    <property type="match status" value="1"/>
</dbReference>
<feature type="region of interest" description="Disordered" evidence="7">
    <location>
        <begin position="670"/>
        <end position="724"/>
    </location>
</feature>
<dbReference type="Pfam" id="PF00270">
    <property type="entry name" value="DEAD"/>
    <property type="match status" value="2"/>
</dbReference>
<feature type="compositionally biased region" description="Basic residues" evidence="7">
    <location>
        <begin position="235"/>
        <end position="246"/>
    </location>
</feature>
<comment type="function">
    <text evidence="6">RNA helicase.</text>
</comment>
<feature type="domain" description="Helicase C-terminal" evidence="9">
    <location>
        <begin position="724"/>
        <end position="873"/>
    </location>
</feature>
<evidence type="ECO:0000256" key="5">
    <source>
        <dbReference type="ARBA" id="ARBA00022884"/>
    </source>
</evidence>
<dbReference type="Pfam" id="PF00271">
    <property type="entry name" value="Helicase_C"/>
    <property type="match status" value="1"/>
</dbReference>
<dbReference type="Gene3D" id="3.40.50.300">
    <property type="entry name" value="P-loop containing nucleotide triphosphate hydrolases"/>
    <property type="match status" value="2"/>
</dbReference>
<comment type="domain">
    <text evidence="6">The Q motif is unique to and characteristic of the DEAD box family of RNA helicases and controls ATP binding and hydrolysis.</text>
</comment>
<evidence type="ECO:0000256" key="6">
    <source>
        <dbReference type="RuleBase" id="RU365068"/>
    </source>
</evidence>
<dbReference type="InterPro" id="IPR027417">
    <property type="entry name" value="P-loop_NTPase"/>
</dbReference>
<dbReference type="FunCoup" id="A0A423X7L4">
    <property type="interactions" value="801"/>
</dbReference>
<evidence type="ECO:0000259" key="8">
    <source>
        <dbReference type="PROSITE" id="PS51192"/>
    </source>
</evidence>
<organism evidence="10 11">
    <name type="scientific">Cytospora leucostoma</name>
    <dbReference type="NCBI Taxonomy" id="1230097"/>
    <lineage>
        <taxon>Eukaryota</taxon>
        <taxon>Fungi</taxon>
        <taxon>Dikarya</taxon>
        <taxon>Ascomycota</taxon>
        <taxon>Pezizomycotina</taxon>
        <taxon>Sordariomycetes</taxon>
        <taxon>Sordariomycetidae</taxon>
        <taxon>Diaporthales</taxon>
        <taxon>Cytosporaceae</taxon>
        <taxon>Cytospora</taxon>
    </lineage>
</organism>
<dbReference type="PROSITE" id="PS51194">
    <property type="entry name" value="HELICASE_CTER"/>
    <property type="match status" value="1"/>
</dbReference>
<feature type="compositionally biased region" description="Pro residues" evidence="7">
    <location>
        <begin position="1"/>
        <end position="11"/>
    </location>
</feature>
<feature type="compositionally biased region" description="Basic and acidic residues" evidence="7">
    <location>
        <begin position="211"/>
        <end position="234"/>
    </location>
</feature>
<feature type="compositionally biased region" description="Basic and acidic residues" evidence="7">
    <location>
        <begin position="263"/>
        <end position="284"/>
    </location>
</feature>
<feature type="compositionally biased region" description="Low complexity" evidence="7">
    <location>
        <begin position="105"/>
        <end position="115"/>
    </location>
</feature>
<gene>
    <name evidence="10" type="ORF">VPNG_05217</name>
</gene>
<feature type="region of interest" description="Disordered" evidence="7">
    <location>
        <begin position="1"/>
        <end position="47"/>
    </location>
</feature>
<feature type="region of interest" description="Disordered" evidence="7">
    <location>
        <begin position="71"/>
        <end position="325"/>
    </location>
</feature>
<dbReference type="STRING" id="1230097.A0A423X7L4"/>
<feature type="compositionally biased region" description="Basic residues" evidence="7">
    <location>
        <begin position="136"/>
        <end position="146"/>
    </location>
</feature>
<dbReference type="PANTHER" id="PTHR24031">
    <property type="entry name" value="RNA HELICASE"/>
    <property type="match status" value="1"/>
</dbReference>
<evidence type="ECO:0000259" key="9">
    <source>
        <dbReference type="PROSITE" id="PS51194"/>
    </source>
</evidence>
<comment type="catalytic activity">
    <reaction evidence="6">
        <text>ATP + H2O = ADP + phosphate + H(+)</text>
        <dbReference type="Rhea" id="RHEA:13065"/>
        <dbReference type="ChEBI" id="CHEBI:15377"/>
        <dbReference type="ChEBI" id="CHEBI:15378"/>
        <dbReference type="ChEBI" id="CHEBI:30616"/>
        <dbReference type="ChEBI" id="CHEBI:43474"/>
        <dbReference type="ChEBI" id="CHEBI:456216"/>
        <dbReference type="EC" id="3.6.4.13"/>
    </reaction>
</comment>
<dbReference type="GO" id="GO:0016787">
    <property type="term" value="F:hydrolase activity"/>
    <property type="evidence" value="ECO:0007669"/>
    <property type="project" value="UniProtKB-KW"/>
</dbReference>
<keyword evidence="11" id="KW-1185">Reference proteome</keyword>
<comment type="caution">
    <text evidence="10">The sequence shown here is derived from an EMBL/GenBank/DDBJ whole genome shotgun (WGS) entry which is preliminary data.</text>
</comment>
<feature type="compositionally biased region" description="Basic and acidic residues" evidence="7">
    <location>
        <begin position="117"/>
        <end position="135"/>
    </location>
</feature>
<sequence length="910" mass="100158">MYARYIPPPKAIPKEVQAPSPAVASGTPYSRYVPPARKQPQPSAAVIPAPSAAITSAPTVARSAPVSKTHLNAAAIPDPESLPPKIVFNYDEDEPSPSKRRKLSPEPSTESVSEPVPEPKQDVAADEPRKEEKEKKKEKKEKKRKSEQHDAEETVDEQPGKKEKTKKKRDEQHFAFGFDESAVSPEVTVAEDTVNSDTGKTKAKDKKTKTQKQEADDAQPEKTADLPDDVGKVDKGKKKSKNKKKAVEKEEEEGNAVSARHKAVLERASKYLKSTRESAGEEKQPGSAESQEGEEQEPVEVHGLEPLPQPEPVPQDTARPTYETLPGWIANPIRVTPETKASFTDLGVSDEATTKLQAQGYQHAFAVQTAVIPRLLPSPDRQGDVVVSAATGSGKTLAYVLPMIRDVSQGTMTRLRALIVVPTRELVMQAKEVCEACAGAFSGPGQKTVKIGISMGNRQFEQEQTDLVEEEQRYDPEGYQRYLQDKFDDEPWENFFDDAPEPLPRHVVDHASKVDILICTPGRLVDHINRTPGFTLDYVRWLVVDEADKLLAQTFQDWVPLVMPLLSTTDKSGARDFPDSNKSGVRKIVLSATMTRDLTLLNGLKLNRPTLITLEGVRDAEGQPTSKTEHVLPELLEETAIKIRDPNLKPLYLVDLLNSEHMAPVNVVPDVDMKDVGADDTSSSGSDSDSDSDSDSSSDSSSSDESSDDETDDKSSPSRARASSSSKPFRSTVLIFTKSNETAVRLSRLLALLSPNFASLIGTLTSTTRTSQRRKTIKAFSQQKLRILVASDLVARGIDLSNLDHVINYDLPTSVASYVHRVGRTARAGKKGHAWTLFTKTEAGWFWTAIAGRGETKSKNRNGGLDGEIRRAGNVAEIRIDDRWEEGRVEQFEGALETLGKEASEMRKRR</sequence>
<keyword evidence="4 6" id="KW-0067">ATP-binding</keyword>
<feature type="compositionally biased region" description="Basic and acidic residues" evidence="7">
    <location>
        <begin position="147"/>
        <end position="173"/>
    </location>
</feature>
<keyword evidence="1 6" id="KW-0547">Nucleotide-binding</keyword>
<dbReference type="InterPro" id="IPR000629">
    <property type="entry name" value="RNA-helicase_DEAD-box_CS"/>
</dbReference>
<dbReference type="OrthoDB" id="3370at2759"/>
<feature type="domain" description="Helicase ATP-binding" evidence="8">
    <location>
        <begin position="376"/>
        <end position="612"/>
    </location>
</feature>
<dbReference type="EMBL" id="LKEB01000024">
    <property type="protein sequence ID" value="ROW11945.1"/>
    <property type="molecule type" value="Genomic_DNA"/>
</dbReference>
<dbReference type="EC" id="3.6.4.13" evidence="6"/>
<accession>A0A423X7L4</accession>
<evidence type="ECO:0000256" key="4">
    <source>
        <dbReference type="ARBA" id="ARBA00022840"/>
    </source>
</evidence>
<dbReference type="SUPFAM" id="SSF52540">
    <property type="entry name" value="P-loop containing nucleoside triphosphate hydrolases"/>
    <property type="match status" value="1"/>
</dbReference>
<dbReference type="InterPro" id="IPR001650">
    <property type="entry name" value="Helicase_C-like"/>
</dbReference>
<dbReference type="PROSITE" id="PS51192">
    <property type="entry name" value="HELICASE_ATP_BIND_1"/>
    <property type="match status" value="1"/>
</dbReference>
<evidence type="ECO:0000313" key="10">
    <source>
        <dbReference type="EMBL" id="ROW11945.1"/>
    </source>
</evidence>
<evidence type="ECO:0000256" key="2">
    <source>
        <dbReference type="ARBA" id="ARBA00022801"/>
    </source>
</evidence>
<dbReference type="Proteomes" id="UP000285146">
    <property type="component" value="Unassembled WGS sequence"/>
</dbReference>
<dbReference type="InterPro" id="IPR014001">
    <property type="entry name" value="Helicase_ATP-bd"/>
</dbReference>
<dbReference type="AlphaFoldDB" id="A0A423X7L4"/>
<evidence type="ECO:0000313" key="11">
    <source>
        <dbReference type="Proteomes" id="UP000285146"/>
    </source>
</evidence>
<dbReference type="CDD" id="cd18787">
    <property type="entry name" value="SF2_C_DEAD"/>
    <property type="match status" value="1"/>
</dbReference>
<keyword evidence="5 6" id="KW-0694">RNA-binding</keyword>
<keyword evidence="3 6" id="KW-0347">Helicase</keyword>
<reference evidence="10 11" key="1">
    <citation type="submission" date="2015-09" db="EMBL/GenBank/DDBJ databases">
        <title>Host preference determinants of Valsa canker pathogens revealed by comparative genomics.</title>
        <authorList>
            <person name="Yin Z."/>
            <person name="Huang L."/>
        </authorList>
    </citation>
    <scope>NUCLEOTIDE SEQUENCE [LARGE SCALE GENOMIC DNA]</scope>
    <source>
        <strain evidence="10 11">SXYLt</strain>
    </source>
</reference>
<comment type="similarity">
    <text evidence="6">Belongs to the DEAD box helicase family.</text>
</comment>
<dbReference type="InterPro" id="IPR011545">
    <property type="entry name" value="DEAD/DEAH_box_helicase_dom"/>
</dbReference>
<dbReference type="SMART" id="SM00490">
    <property type="entry name" value="HELICc"/>
    <property type="match status" value="1"/>
</dbReference>
<dbReference type="GO" id="GO:0003723">
    <property type="term" value="F:RNA binding"/>
    <property type="evidence" value="ECO:0007669"/>
    <property type="project" value="UniProtKB-UniRule"/>
</dbReference>
<dbReference type="GO" id="GO:0005524">
    <property type="term" value="F:ATP binding"/>
    <property type="evidence" value="ECO:0007669"/>
    <property type="project" value="UniProtKB-UniRule"/>
</dbReference>
<evidence type="ECO:0000256" key="1">
    <source>
        <dbReference type="ARBA" id="ARBA00022741"/>
    </source>
</evidence>
<evidence type="ECO:0000256" key="3">
    <source>
        <dbReference type="ARBA" id="ARBA00022806"/>
    </source>
</evidence>
<protein>
    <recommendedName>
        <fullName evidence="6">ATP-dependent RNA helicase</fullName>
        <ecNumber evidence="6">3.6.4.13</ecNumber>
    </recommendedName>
</protein>
<keyword evidence="2 6" id="KW-0378">Hydrolase</keyword>
<evidence type="ECO:0000256" key="7">
    <source>
        <dbReference type="SAM" id="MobiDB-lite"/>
    </source>
</evidence>